<sequence>MRHPISRRRVLAGLAGAATLPFTGCASNADKPRGPEGVFAHGVASGDPDQHSVVLWTHLSTPESAASGRWLVARDPECRDVVKRGDFSTSVARDMTVKVLVDGLSAGQRYYYRFEYAGEQSLVGRTLTLADGYLERLGIAVASCSNYPFGYFNAYEMIARDPEVDIVLHLGDYLYEYGPDGYGGETGKLLGRPHQPPREILTLDDYRERHAQYKGDPQSRAMHAAHPLIALWDDHESANNPWTDGAQNHQPEEGDWGARRSASLQAYYEWMPVREPQPGMRRDQRWGHYRCGDLASLVTLETRHTARARQIEYHEHPDALASPEAAQAFMRDVVGAPGRRMLSDEMEAFLDTSLRESVSAGRPWRLIGNQIPMARTHTPRLADSDVAALGITEDNPRYADYQRFRRVGELGLPLYLDPWDGYPWARERFYAGCRAAGASDLLVLTGDSHSFWQNQLFSAEGVAMGVELGTTGITSPADFADFGPAGAALMDGLLAQQNPEILWTEGVTHGYIRLVLEREAAEVEYVGVSNIATRDFHPVSVRRTRVLRRDGTLAFA</sequence>
<dbReference type="Gene3D" id="2.60.40.380">
    <property type="entry name" value="Purple acid phosphatase-like, N-terminal"/>
    <property type="match status" value="1"/>
</dbReference>
<organism evidence="3 4">
    <name type="scientific">Mangrovimicrobium sediminis</name>
    <dbReference type="NCBI Taxonomy" id="2562682"/>
    <lineage>
        <taxon>Bacteria</taxon>
        <taxon>Pseudomonadati</taxon>
        <taxon>Pseudomonadota</taxon>
        <taxon>Gammaproteobacteria</taxon>
        <taxon>Cellvibrionales</taxon>
        <taxon>Halieaceae</taxon>
        <taxon>Mangrovimicrobium</taxon>
    </lineage>
</organism>
<dbReference type="Pfam" id="PF16655">
    <property type="entry name" value="PhoD_N"/>
    <property type="match status" value="1"/>
</dbReference>
<feature type="domain" description="Phospholipase D N-terminal" evidence="2">
    <location>
        <begin position="41"/>
        <end position="128"/>
    </location>
</feature>
<dbReference type="PANTHER" id="PTHR43606">
    <property type="entry name" value="PHOSPHATASE, PUTATIVE (AFU_ORTHOLOGUE AFUA_6G08710)-RELATED"/>
    <property type="match status" value="1"/>
</dbReference>
<dbReference type="Pfam" id="PF09423">
    <property type="entry name" value="PhoD"/>
    <property type="match status" value="1"/>
</dbReference>
<dbReference type="AlphaFoldDB" id="A0A4Z0LW91"/>
<dbReference type="Gene3D" id="3.60.21.70">
    <property type="entry name" value="PhoD-like phosphatase"/>
    <property type="match status" value="1"/>
</dbReference>
<dbReference type="Proteomes" id="UP000298050">
    <property type="component" value="Unassembled WGS sequence"/>
</dbReference>
<dbReference type="CDD" id="cd07389">
    <property type="entry name" value="MPP_PhoD"/>
    <property type="match status" value="1"/>
</dbReference>
<dbReference type="OrthoDB" id="327733at2"/>
<name>A0A4Z0LW91_9GAMM</name>
<reference evidence="3 4" key="1">
    <citation type="submission" date="2019-04" db="EMBL/GenBank/DDBJ databases">
        <title>Taxonomy of novel Haliea sp. from mangrove soil of West Coast of India.</title>
        <authorList>
            <person name="Verma A."/>
            <person name="Kumar P."/>
            <person name="Krishnamurthi S."/>
        </authorList>
    </citation>
    <scope>NUCLEOTIDE SEQUENCE [LARGE SCALE GENOMIC DNA]</scope>
    <source>
        <strain evidence="3 4">SAOS-164</strain>
    </source>
</reference>
<dbReference type="SUPFAM" id="SSF56300">
    <property type="entry name" value="Metallo-dependent phosphatases"/>
    <property type="match status" value="1"/>
</dbReference>
<accession>A0A4Z0LW91</accession>
<comment type="caution">
    <text evidence="3">The sequence shown here is derived from an EMBL/GenBank/DDBJ whole genome shotgun (WGS) entry which is preliminary data.</text>
</comment>
<evidence type="ECO:0000313" key="3">
    <source>
        <dbReference type="EMBL" id="TGD71510.1"/>
    </source>
</evidence>
<protein>
    <submittedName>
        <fullName evidence="3">Alkaline phosphatase</fullName>
    </submittedName>
</protein>
<dbReference type="InterPro" id="IPR029052">
    <property type="entry name" value="Metallo-depent_PP-like"/>
</dbReference>
<dbReference type="InterPro" id="IPR006311">
    <property type="entry name" value="TAT_signal"/>
</dbReference>
<keyword evidence="4" id="KW-1185">Reference proteome</keyword>
<dbReference type="RefSeq" id="WP_135446026.1">
    <property type="nucleotide sequence ID" value="NZ_SRLE01000013.1"/>
</dbReference>
<feature type="domain" description="PhoD-like phosphatase metallophosphatase" evidence="1">
    <location>
        <begin position="140"/>
        <end position="525"/>
    </location>
</feature>
<dbReference type="InterPro" id="IPR052900">
    <property type="entry name" value="Phospholipid_Metab_Enz"/>
</dbReference>
<dbReference type="InterPro" id="IPR038607">
    <property type="entry name" value="PhoD-like_sf"/>
</dbReference>
<evidence type="ECO:0000259" key="2">
    <source>
        <dbReference type="Pfam" id="PF16655"/>
    </source>
</evidence>
<dbReference type="EMBL" id="SRLE01000013">
    <property type="protein sequence ID" value="TGD71510.1"/>
    <property type="molecule type" value="Genomic_DNA"/>
</dbReference>
<dbReference type="InterPro" id="IPR018946">
    <property type="entry name" value="PhoD-like_MPP"/>
</dbReference>
<evidence type="ECO:0000259" key="1">
    <source>
        <dbReference type="Pfam" id="PF09423"/>
    </source>
</evidence>
<evidence type="ECO:0000313" key="4">
    <source>
        <dbReference type="Proteomes" id="UP000298050"/>
    </source>
</evidence>
<dbReference type="PROSITE" id="PS51318">
    <property type="entry name" value="TAT"/>
    <property type="match status" value="1"/>
</dbReference>
<dbReference type="PANTHER" id="PTHR43606:SF7">
    <property type="entry name" value="PHOSPHATASE, PUTATIVE (AFU_ORTHOLOGUE AFUA_6G08710)-RELATED"/>
    <property type="match status" value="1"/>
</dbReference>
<dbReference type="InterPro" id="IPR032093">
    <property type="entry name" value="PhoD_N"/>
</dbReference>
<proteinExistence type="predicted"/>
<gene>
    <name evidence="3" type="ORF">E4634_17810</name>
</gene>